<protein>
    <submittedName>
        <fullName evidence="1">Uncharacterized protein</fullName>
    </submittedName>
</protein>
<gene>
    <name evidence="1" type="ORF">E2562_014374</name>
</gene>
<dbReference type="PANTHER" id="PTHR46224">
    <property type="entry name" value="ANKYRIN REPEAT FAMILY PROTEIN"/>
    <property type="match status" value="1"/>
</dbReference>
<comment type="caution">
    <text evidence="1">The sequence shown here is derived from an EMBL/GenBank/DDBJ whole genome shotgun (WGS) entry which is preliminary data.</text>
</comment>
<proteinExistence type="predicted"/>
<organism evidence="1 2">
    <name type="scientific">Oryza meyeriana var. granulata</name>
    <dbReference type="NCBI Taxonomy" id="110450"/>
    <lineage>
        <taxon>Eukaryota</taxon>
        <taxon>Viridiplantae</taxon>
        <taxon>Streptophyta</taxon>
        <taxon>Embryophyta</taxon>
        <taxon>Tracheophyta</taxon>
        <taxon>Spermatophyta</taxon>
        <taxon>Magnoliopsida</taxon>
        <taxon>Liliopsida</taxon>
        <taxon>Poales</taxon>
        <taxon>Poaceae</taxon>
        <taxon>BOP clade</taxon>
        <taxon>Oryzoideae</taxon>
        <taxon>Oryzeae</taxon>
        <taxon>Oryzinae</taxon>
        <taxon>Oryza</taxon>
        <taxon>Oryza meyeriana</taxon>
    </lineage>
</organism>
<dbReference type="SUPFAM" id="SSF48452">
    <property type="entry name" value="TPR-like"/>
    <property type="match status" value="1"/>
</dbReference>
<dbReference type="PANTHER" id="PTHR46224:SF53">
    <property type="entry name" value="OS02G0492900 PROTEIN"/>
    <property type="match status" value="1"/>
</dbReference>
<evidence type="ECO:0000313" key="2">
    <source>
        <dbReference type="Proteomes" id="UP000479710"/>
    </source>
</evidence>
<dbReference type="InterPro" id="IPR011990">
    <property type="entry name" value="TPR-like_helical_dom_sf"/>
</dbReference>
<dbReference type="OrthoDB" id="412869at2759"/>
<reference evidence="1 2" key="1">
    <citation type="submission" date="2019-11" db="EMBL/GenBank/DDBJ databases">
        <title>Whole genome sequence of Oryza granulata.</title>
        <authorList>
            <person name="Li W."/>
        </authorList>
    </citation>
    <scope>NUCLEOTIDE SEQUENCE [LARGE SCALE GENOMIC DNA]</scope>
    <source>
        <strain evidence="2">cv. Menghai</strain>
        <tissue evidence="1">Leaf</tissue>
    </source>
</reference>
<sequence>MEFKQLAHVESMKCQLLGWLPIEIAAYQNRWKDVEIQLPDDPMHKIRLADLKSEETRAYKRKDYLTANKLYNMAASHDPENATLYSNKIICWLKMGEGMNALQDAQLCRMLRPDWPKACYREGAAYMFLKSSPPSSAQHQIQSRRRGVVSLEPAFSFFPSGAAFSSLAGLPVDLGGFEIIEDVSCCLNCLSGHLQEQQ</sequence>
<accession>A0A6G1C700</accession>
<keyword evidence="2" id="KW-1185">Reference proteome</keyword>
<name>A0A6G1C700_9ORYZ</name>
<dbReference type="Proteomes" id="UP000479710">
    <property type="component" value="Unassembled WGS sequence"/>
</dbReference>
<dbReference type="AlphaFoldDB" id="A0A6G1C700"/>
<dbReference type="Gene3D" id="1.25.40.10">
    <property type="entry name" value="Tetratricopeptide repeat domain"/>
    <property type="match status" value="1"/>
</dbReference>
<dbReference type="EMBL" id="SPHZ02000010">
    <property type="protein sequence ID" value="KAF0895767.1"/>
    <property type="molecule type" value="Genomic_DNA"/>
</dbReference>
<evidence type="ECO:0000313" key="1">
    <source>
        <dbReference type="EMBL" id="KAF0895767.1"/>
    </source>
</evidence>
<dbReference type="InterPro" id="IPR051616">
    <property type="entry name" value="Cul2-RING_E3_ligase_SR"/>
</dbReference>